<dbReference type="AlphaFoldDB" id="A0A0P4WHW0"/>
<keyword evidence="2" id="KW-0175">Coiled coil</keyword>
<dbReference type="Pfam" id="PF07047">
    <property type="entry name" value="OPA3"/>
    <property type="match status" value="1"/>
</dbReference>
<dbReference type="InterPro" id="IPR010754">
    <property type="entry name" value="OPA3-like"/>
</dbReference>
<dbReference type="GO" id="GO:0019216">
    <property type="term" value="P:regulation of lipid metabolic process"/>
    <property type="evidence" value="ECO:0007669"/>
    <property type="project" value="TreeGrafter"/>
</dbReference>
<feature type="compositionally biased region" description="Polar residues" evidence="3">
    <location>
        <begin position="165"/>
        <end position="183"/>
    </location>
</feature>
<protein>
    <recommendedName>
        <fullName evidence="5">OPA3-like protein</fullName>
    </recommendedName>
</protein>
<comment type="similarity">
    <text evidence="1">Belongs to the OPA3 family.</text>
</comment>
<evidence type="ECO:0000256" key="1">
    <source>
        <dbReference type="ARBA" id="ARBA00007584"/>
    </source>
</evidence>
<evidence type="ECO:0000313" key="4">
    <source>
        <dbReference type="EMBL" id="JAI65499.1"/>
    </source>
</evidence>
<dbReference type="EMBL" id="GDRN01059366">
    <property type="protein sequence ID" value="JAI65499.1"/>
    <property type="molecule type" value="Transcribed_RNA"/>
</dbReference>
<organism evidence="4">
    <name type="scientific">Scylla olivacea</name>
    <name type="common">Orange mud crab</name>
    <name type="synonym">Cancer olivacea</name>
    <dbReference type="NCBI Taxonomy" id="85551"/>
    <lineage>
        <taxon>Eukaryota</taxon>
        <taxon>Metazoa</taxon>
        <taxon>Ecdysozoa</taxon>
        <taxon>Arthropoda</taxon>
        <taxon>Crustacea</taxon>
        <taxon>Multicrustacea</taxon>
        <taxon>Malacostraca</taxon>
        <taxon>Eumalacostraca</taxon>
        <taxon>Eucarida</taxon>
        <taxon>Decapoda</taxon>
        <taxon>Pleocyemata</taxon>
        <taxon>Brachyura</taxon>
        <taxon>Eubrachyura</taxon>
        <taxon>Portunoidea</taxon>
        <taxon>Portunidae</taxon>
        <taxon>Portuninae</taxon>
        <taxon>Scylla</taxon>
    </lineage>
</organism>
<evidence type="ECO:0000256" key="3">
    <source>
        <dbReference type="SAM" id="MobiDB-lite"/>
    </source>
</evidence>
<sequence>MAPVFPLAKLAFLFVKQVARPLSSSIRRRAVRSAFFRENICLPPARFYHWCEVRLKMYVMNLGKSGQKTTIPKLSEEAAIELGGNLLGEGVIFSIAVAILGFEVSRQKEKEKKKEEAEQAFIDSLENRINELTFATEELDTKLREVTRIAFAVQHQVKTQQVKTNRTSEASDTGMYSSNQHGASETARLFENRSDMGALHEALNYVLERILNRAI</sequence>
<accession>A0A0P4WHW0</accession>
<dbReference type="PANTHER" id="PTHR12499">
    <property type="entry name" value="OPTIC ATROPHY 3 PROTEIN OPA3"/>
    <property type="match status" value="1"/>
</dbReference>
<dbReference type="GO" id="GO:0005739">
    <property type="term" value="C:mitochondrion"/>
    <property type="evidence" value="ECO:0007669"/>
    <property type="project" value="TreeGrafter"/>
</dbReference>
<feature type="region of interest" description="Disordered" evidence="3">
    <location>
        <begin position="164"/>
        <end position="183"/>
    </location>
</feature>
<reference evidence="4" key="1">
    <citation type="submission" date="2015-09" db="EMBL/GenBank/DDBJ databases">
        <title>Scylla olivacea transcriptome.</title>
        <authorList>
            <person name="Ikhwanuddin M."/>
        </authorList>
    </citation>
    <scope>NUCLEOTIDE SEQUENCE</scope>
</reference>
<dbReference type="PANTHER" id="PTHR12499:SF0">
    <property type="entry name" value="OPTIC ATROPHY 3 PROTEIN"/>
    <property type="match status" value="1"/>
</dbReference>
<evidence type="ECO:0000256" key="2">
    <source>
        <dbReference type="ARBA" id="ARBA00023054"/>
    </source>
</evidence>
<name>A0A0P4WHW0_SCYOL</name>
<evidence type="ECO:0008006" key="5">
    <source>
        <dbReference type="Google" id="ProtNLM"/>
    </source>
</evidence>
<proteinExistence type="inferred from homology"/>